<evidence type="ECO:0000313" key="2">
    <source>
        <dbReference type="Proteomes" id="UP000694892"/>
    </source>
</evidence>
<evidence type="ECO:0000313" key="1">
    <source>
        <dbReference type="EMBL" id="OCT64389.1"/>
    </source>
</evidence>
<proteinExistence type="predicted"/>
<accession>A0A974C0X4</accession>
<name>A0A974C0X4_XENLA</name>
<gene>
    <name evidence="1" type="ORF">XELAEV_18045495mg</name>
</gene>
<dbReference type="AlphaFoldDB" id="A0A974C0X4"/>
<dbReference type="Proteomes" id="UP000694892">
    <property type="component" value="Chromosome 9_10L"/>
</dbReference>
<organism evidence="1 2">
    <name type="scientific">Xenopus laevis</name>
    <name type="common">African clawed frog</name>
    <dbReference type="NCBI Taxonomy" id="8355"/>
    <lineage>
        <taxon>Eukaryota</taxon>
        <taxon>Metazoa</taxon>
        <taxon>Chordata</taxon>
        <taxon>Craniata</taxon>
        <taxon>Vertebrata</taxon>
        <taxon>Euteleostomi</taxon>
        <taxon>Amphibia</taxon>
        <taxon>Batrachia</taxon>
        <taxon>Anura</taxon>
        <taxon>Pipoidea</taxon>
        <taxon>Pipidae</taxon>
        <taxon>Xenopodinae</taxon>
        <taxon>Xenopus</taxon>
        <taxon>Xenopus</taxon>
    </lineage>
</organism>
<reference evidence="2" key="1">
    <citation type="journal article" date="2016" name="Nature">
        <title>Genome evolution in the allotetraploid frog Xenopus laevis.</title>
        <authorList>
            <person name="Session A.M."/>
            <person name="Uno Y."/>
            <person name="Kwon T."/>
            <person name="Chapman J.A."/>
            <person name="Toyoda A."/>
            <person name="Takahashi S."/>
            <person name="Fukui A."/>
            <person name="Hikosaka A."/>
            <person name="Suzuki A."/>
            <person name="Kondo M."/>
            <person name="van Heeringen S.J."/>
            <person name="Quigley I."/>
            <person name="Heinz S."/>
            <person name="Ogino H."/>
            <person name="Ochi H."/>
            <person name="Hellsten U."/>
            <person name="Lyons J.B."/>
            <person name="Simakov O."/>
            <person name="Putnam N."/>
            <person name="Stites J."/>
            <person name="Kuroki Y."/>
            <person name="Tanaka T."/>
            <person name="Michiue T."/>
            <person name="Watanabe M."/>
            <person name="Bogdanovic O."/>
            <person name="Lister R."/>
            <person name="Georgiou G."/>
            <person name="Paranjpe S.S."/>
            <person name="van Kruijsbergen I."/>
            <person name="Shu S."/>
            <person name="Carlson J."/>
            <person name="Kinoshita T."/>
            <person name="Ohta Y."/>
            <person name="Mawaribuchi S."/>
            <person name="Jenkins J."/>
            <person name="Grimwood J."/>
            <person name="Schmutz J."/>
            <person name="Mitros T."/>
            <person name="Mozaffari S.V."/>
            <person name="Suzuki Y."/>
            <person name="Haramoto Y."/>
            <person name="Yamamoto T.S."/>
            <person name="Takagi C."/>
            <person name="Heald R."/>
            <person name="Miller K."/>
            <person name="Haudenschild C."/>
            <person name="Kitzman J."/>
            <person name="Nakayama T."/>
            <person name="Izutsu Y."/>
            <person name="Robert J."/>
            <person name="Fortriede J."/>
            <person name="Burns K."/>
            <person name="Lotay V."/>
            <person name="Karimi K."/>
            <person name="Yasuoka Y."/>
            <person name="Dichmann D.S."/>
            <person name="Flajnik M.F."/>
            <person name="Houston D.W."/>
            <person name="Shendure J."/>
            <person name="DuPasquier L."/>
            <person name="Vize P.D."/>
            <person name="Zorn A.M."/>
            <person name="Ito M."/>
            <person name="Marcotte E.M."/>
            <person name="Wallingford J.B."/>
            <person name="Ito Y."/>
            <person name="Asashima M."/>
            <person name="Ueno N."/>
            <person name="Matsuda Y."/>
            <person name="Veenstra G.J."/>
            <person name="Fujiyama A."/>
            <person name="Harland R.M."/>
            <person name="Taira M."/>
            <person name="Rokhsar D.S."/>
        </authorList>
    </citation>
    <scope>NUCLEOTIDE SEQUENCE [LARGE SCALE GENOMIC DNA]</scope>
    <source>
        <strain evidence="2">J</strain>
    </source>
</reference>
<dbReference type="EMBL" id="CM004482">
    <property type="protein sequence ID" value="OCT64389.1"/>
    <property type="molecule type" value="Genomic_DNA"/>
</dbReference>
<sequence>MTSIIGSAQSDKNSWFPTYSTLTDWPARQRDENHILYMYRFFSIDPFVWGWLLFTSLHLTNGSFSIRIAALSVLMAPLPGSA</sequence>
<protein>
    <submittedName>
        <fullName evidence="1">Uncharacterized protein</fullName>
    </submittedName>
</protein>